<keyword evidence="15" id="KW-1185">Reference proteome</keyword>
<dbReference type="InterPro" id="IPR004101">
    <property type="entry name" value="Mur_ligase_C"/>
</dbReference>
<evidence type="ECO:0000259" key="11">
    <source>
        <dbReference type="Pfam" id="PF02875"/>
    </source>
</evidence>
<keyword evidence="8 9" id="KW-0131">Cell cycle</keyword>
<dbReference type="EMBL" id="JAVDTS010000001">
    <property type="protein sequence ID" value="MDR6836312.1"/>
    <property type="molecule type" value="Genomic_DNA"/>
</dbReference>
<dbReference type="SUPFAM" id="SSF53623">
    <property type="entry name" value="MurD-like peptide ligases, catalytic domain"/>
    <property type="match status" value="1"/>
</dbReference>
<evidence type="ECO:0000259" key="12">
    <source>
        <dbReference type="Pfam" id="PF08245"/>
    </source>
</evidence>
<dbReference type="InterPro" id="IPR013221">
    <property type="entry name" value="Mur_ligase_cen"/>
</dbReference>
<dbReference type="InterPro" id="IPR005762">
    <property type="entry name" value="MurD"/>
</dbReference>
<keyword evidence="4 9" id="KW-0436">Ligase</keyword>
<dbReference type="Gene3D" id="3.40.1190.10">
    <property type="entry name" value="Mur-like, catalytic domain"/>
    <property type="match status" value="1"/>
</dbReference>
<evidence type="ECO:0000313" key="14">
    <source>
        <dbReference type="EMBL" id="MDR6836312.1"/>
    </source>
</evidence>
<evidence type="ECO:0000256" key="6">
    <source>
        <dbReference type="ARBA" id="ARBA00022741"/>
    </source>
</evidence>
<dbReference type="PROSITE" id="PS01011">
    <property type="entry name" value="FOLYLPOLYGLU_SYNT_1"/>
    <property type="match status" value="1"/>
</dbReference>
<dbReference type="Proteomes" id="UP001249076">
    <property type="component" value="Unassembled WGS sequence"/>
</dbReference>
<feature type="domain" description="Mur ligase C-terminal" evidence="11">
    <location>
        <begin position="532"/>
        <end position="647"/>
    </location>
</feature>
<evidence type="ECO:0000256" key="7">
    <source>
        <dbReference type="ARBA" id="ARBA00022840"/>
    </source>
</evidence>
<dbReference type="PANTHER" id="PTHR43692">
    <property type="entry name" value="UDP-N-ACETYLMURAMOYLALANINE--D-GLUTAMATE LIGASE"/>
    <property type="match status" value="1"/>
</dbReference>
<dbReference type="HAMAP" id="MF_00639">
    <property type="entry name" value="MurD"/>
    <property type="match status" value="1"/>
</dbReference>
<dbReference type="InterPro" id="IPR018109">
    <property type="entry name" value="Folylpolyglutamate_synth_CS"/>
</dbReference>
<dbReference type="InterPro" id="IPR036565">
    <property type="entry name" value="Mur-like_cat_sf"/>
</dbReference>
<evidence type="ECO:0000256" key="5">
    <source>
        <dbReference type="ARBA" id="ARBA00022618"/>
    </source>
</evidence>
<evidence type="ECO:0000256" key="10">
    <source>
        <dbReference type="SAM" id="MobiDB-lite"/>
    </source>
</evidence>
<evidence type="ECO:0000313" key="16">
    <source>
        <dbReference type="Proteomes" id="UP001253458"/>
    </source>
</evidence>
<reference evidence="13 15" key="1">
    <citation type="submission" date="2023-07" db="EMBL/GenBank/DDBJ databases">
        <title>Sorghum-associated microbial communities from plants grown in Nebraska, USA.</title>
        <authorList>
            <person name="Schachtman D."/>
        </authorList>
    </citation>
    <scope>NUCLEOTIDE SEQUENCE</scope>
    <source>
        <strain evidence="14 15">BE105</strain>
        <strain evidence="13">BE69</strain>
    </source>
</reference>
<proteinExistence type="inferred from homology"/>
<keyword evidence="5 9" id="KW-0132">Cell division</keyword>
<dbReference type="GO" id="GO:0051301">
    <property type="term" value="P:cell division"/>
    <property type="evidence" value="ECO:0007669"/>
    <property type="project" value="UniProtKB-KW"/>
</dbReference>
<dbReference type="GO" id="GO:0005737">
    <property type="term" value="C:cytoplasm"/>
    <property type="evidence" value="ECO:0007669"/>
    <property type="project" value="UniProtKB-SubCell"/>
</dbReference>
<evidence type="ECO:0000256" key="3">
    <source>
        <dbReference type="ARBA" id="ARBA00022490"/>
    </source>
</evidence>
<comment type="similarity">
    <text evidence="9">Belongs to the MurCDEF family.</text>
</comment>
<dbReference type="GO" id="GO:0071555">
    <property type="term" value="P:cell wall organization"/>
    <property type="evidence" value="ECO:0007669"/>
    <property type="project" value="UniProtKB-KW"/>
</dbReference>
<accession>A0AAJ2BTK1</accession>
<comment type="caution">
    <text evidence="13">The sequence shown here is derived from an EMBL/GenBank/DDBJ whole genome shotgun (WGS) entry which is preliminary data.</text>
</comment>
<feature type="region of interest" description="Disordered" evidence="10">
    <location>
        <begin position="111"/>
        <end position="135"/>
    </location>
</feature>
<dbReference type="Pfam" id="PF02875">
    <property type="entry name" value="Mur_ligase_C"/>
    <property type="match status" value="1"/>
</dbReference>
<dbReference type="Pfam" id="PF08245">
    <property type="entry name" value="Mur_ligase_M"/>
    <property type="match status" value="1"/>
</dbReference>
<keyword evidence="3 9" id="KW-0963">Cytoplasm</keyword>
<dbReference type="RefSeq" id="WP_404976486.1">
    <property type="nucleotide sequence ID" value="NZ_JAVDTL010000001.1"/>
</dbReference>
<keyword evidence="6 9" id="KW-0547">Nucleotide-binding</keyword>
<sequence length="682" mass="70288">MNPNEPLLPDPLGTPEAVPPMAGAGVGVDSAPEGDPGMQAPLHVAPAEPAAPEANPQQDVAATGSEATDAAPAAKSTSTAWNPEAVPAVSAAKAAADFVAQIFAEVTAPEPGAADSADVAETAEADESTTPDVPAGPAREGVANLLQDQHILILGLGASGMAMARWCVRCGAQVTVADTRAAPPQLPALQQELPQVRFVSGAFDASLVQGQKLHAVYRSPGLSPEAVAPVLEAARANNISAGGELSLYATALAALRASHAYAPAVLAITGTNGKTTVTSLTGQLVERSGKRVAVAGNIGPTLLDTLAEHLDSDTLPDVWVLELSSFQLDGVHGGEGGFEPTAATVLNITQDHLDWHGSIEAYAAAKARIFGQTGLMILNREDPAVMGMLPPPGRPKAAAAPLGGSAAHAVASVGAVQPLPPPVKVKLQKPQVRAHITFGGDMPRRPGDFGIEVVSGMPWLVRAMDADETRKRGRNEVEEDLHIQRLMPADALRIRGRHNATNALAALALATAAGCPLAPMLYGLREYRGEPHRVEPVAIIHGVEYFDDSKGTNVGATAAALVGLGTERRLVVILGGEGKGQDFAPLAAPVARYARAVVLIGRDAPLIRAALQDAGVPLLDAGTLPEAVALAAQRAHSGDAVLMSPACASFDMFKDYEHRAHVFCETVRAMADDAGQSAEGMQ</sequence>
<feature type="compositionally biased region" description="Low complexity" evidence="10">
    <location>
        <begin position="45"/>
        <end position="54"/>
    </location>
</feature>
<keyword evidence="9" id="KW-0961">Cell wall biogenesis/degradation</keyword>
<evidence type="ECO:0000313" key="15">
    <source>
        <dbReference type="Proteomes" id="UP001249076"/>
    </source>
</evidence>
<evidence type="ECO:0000256" key="9">
    <source>
        <dbReference type="HAMAP-Rule" id="MF_00639"/>
    </source>
</evidence>
<dbReference type="Gene3D" id="3.90.190.20">
    <property type="entry name" value="Mur ligase, C-terminal domain"/>
    <property type="match status" value="1"/>
</dbReference>
<dbReference type="EMBL" id="JAVDTL010000001">
    <property type="protein sequence ID" value="MDR6765875.1"/>
    <property type="molecule type" value="Genomic_DNA"/>
</dbReference>
<dbReference type="GO" id="GO:0008360">
    <property type="term" value="P:regulation of cell shape"/>
    <property type="evidence" value="ECO:0007669"/>
    <property type="project" value="UniProtKB-KW"/>
</dbReference>
<comment type="pathway">
    <text evidence="2 9">Cell wall biogenesis; peptidoglycan biosynthesis.</text>
</comment>
<dbReference type="SUPFAM" id="SSF53244">
    <property type="entry name" value="MurD-like peptide ligases, peptide-binding domain"/>
    <property type="match status" value="1"/>
</dbReference>
<dbReference type="EC" id="6.3.2.9" evidence="9"/>
<dbReference type="GO" id="GO:0008764">
    <property type="term" value="F:UDP-N-acetylmuramoylalanine-D-glutamate ligase activity"/>
    <property type="evidence" value="ECO:0007669"/>
    <property type="project" value="UniProtKB-UniRule"/>
</dbReference>
<evidence type="ECO:0000256" key="2">
    <source>
        <dbReference type="ARBA" id="ARBA00004752"/>
    </source>
</evidence>
<keyword evidence="9" id="KW-0133">Cell shape</keyword>
<comment type="catalytic activity">
    <reaction evidence="9">
        <text>UDP-N-acetyl-alpha-D-muramoyl-L-alanine + D-glutamate + ATP = UDP-N-acetyl-alpha-D-muramoyl-L-alanyl-D-glutamate + ADP + phosphate + H(+)</text>
        <dbReference type="Rhea" id="RHEA:16429"/>
        <dbReference type="ChEBI" id="CHEBI:15378"/>
        <dbReference type="ChEBI" id="CHEBI:29986"/>
        <dbReference type="ChEBI" id="CHEBI:30616"/>
        <dbReference type="ChEBI" id="CHEBI:43474"/>
        <dbReference type="ChEBI" id="CHEBI:83898"/>
        <dbReference type="ChEBI" id="CHEBI:83900"/>
        <dbReference type="ChEBI" id="CHEBI:456216"/>
        <dbReference type="EC" id="6.3.2.9"/>
    </reaction>
</comment>
<evidence type="ECO:0000256" key="1">
    <source>
        <dbReference type="ARBA" id="ARBA00004496"/>
    </source>
</evidence>
<dbReference type="GO" id="GO:0009252">
    <property type="term" value="P:peptidoglycan biosynthetic process"/>
    <property type="evidence" value="ECO:0007669"/>
    <property type="project" value="UniProtKB-UniRule"/>
</dbReference>
<comment type="subcellular location">
    <subcellularLocation>
        <location evidence="1 9">Cytoplasm</location>
    </subcellularLocation>
</comment>
<protein>
    <recommendedName>
        <fullName evidence="9">UDP-N-acetylmuramoylalanine--D-glutamate ligase</fullName>
        <ecNumber evidence="9">6.3.2.9</ecNumber>
    </recommendedName>
    <alternativeName>
        <fullName evidence="9">D-glutamic acid-adding enzyme</fullName>
    </alternativeName>
    <alternativeName>
        <fullName evidence="9">UDP-N-acetylmuramoyl-L-alanyl-D-glutamate synthetase</fullName>
    </alternativeName>
</protein>
<keyword evidence="9" id="KW-0573">Peptidoglycan synthesis</keyword>
<dbReference type="InterPro" id="IPR036615">
    <property type="entry name" value="Mur_ligase_C_dom_sf"/>
</dbReference>
<name>A0AAJ2BTK1_ACIDE</name>
<feature type="domain" description="Mur ligase central" evidence="12">
    <location>
        <begin position="268"/>
        <end position="386"/>
    </location>
</feature>
<organism evidence="13 16">
    <name type="scientific">Acidovorax delafieldii</name>
    <name type="common">Pseudomonas delafieldii</name>
    <dbReference type="NCBI Taxonomy" id="47920"/>
    <lineage>
        <taxon>Bacteria</taxon>
        <taxon>Pseudomonadati</taxon>
        <taxon>Pseudomonadota</taxon>
        <taxon>Betaproteobacteria</taxon>
        <taxon>Burkholderiales</taxon>
        <taxon>Comamonadaceae</taxon>
        <taxon>Acidovorax</taxon>
    </lineage>
</organism>
<evidence type="ECO:0000313" key="13">
    <source>
        <dbReference type="EMBL" id="MDR6765875.1"/>
    </source>
</evidence>
<dbReference type="GO" id="GO:0005524">
    <property type="term" value="F:ATP binding"/>
    <property type="evidence" value="ECO:0007669"/>
    <property type="project" value="UniProtKB-UniRule"/>
</dbReference>
<dbReference type="PANTHER" id="PTHR43692:SF1">
    <property type="entry name" value="UDP-N-ACETYLMURAMOYLALANINE--D-GLUTAMATE LIGASE"/>
    <property type="match status" value="1"/>
</dbReference>
<keyword evidence="7 9" id="KW-0067">ATP-binding</keyword>
<gene>
    <name evidence="9" type="primary">murD</name>
    <name evidence="13" type="ORF">J2W88_001133</name>
    <name evidence="14" type="ORF">J2W93_001133</name>
</gene>
<dbReference type="SUPFAM" id="SSF51984">
    <property type="entry name" value="MurCD N-terminal domain"/>
    <property type="match status" value="1"/>
</dbReference>
<feature type="binding site" evidence="9">
    <location>
        <begin position="270"/>
        <end position="276"/>
    </location>
    <ligand>
        <name>ATP</name>
        <dbReference type="ChEBI" id="CHEBI:30616"/>
    </ligand>
</feature>
<evidence type="ECO:0000256" key="8">
    <source>
        <dbReference type="ARBA" id="ARBA00023306"/>
    </source>
</evidence>
<dbReference type="Proteomes" id="UP001253458">
    <property type="component" value="Unassembled WGS sequence"/>
</dbReference>
<dbReference type="Gene3D" id="3.40.50.720">
    <property type="entry name" value="NAD(P)-binding Rossmann-like Domain"/>
    <property type="match status" value="1"/>
</dbReference>
<dbReference type="GO" id="GO:0004326">
    <property type="term" value="F:tetrahydrofolylpolyglutamate synthase activity"/>
    <property type="evidence" value="ECO:0007669"/>
    <property type="project" value="InterPro"/>
</dbReference>
<dbReference type="AlphaFoldDB" id="A0AAJ2BTK1"/>
<feature type="region of interest" description="Disordered" evidence="10">
    <location>
        <begin position="1"/>
        <end position="79"/>
    </location>
</feature>
<evidence type="ECO:0000256" key="4">
    <source>
        <dbReference type="ARBA" id="ARBA00022598"/>
    </source>
</evidence>
<dbReference type="Pfam" id="PF21799">
    <property type="entry name" value="MurD-like_N"/>
    <property type="match status" value="1"/>
</dbReference>
<comment type="function">
    <text evidence="9">Cell wall formation. Catalyzes the addition of glutamate to the nucleotide precursor UDP-N-acetylmuramoyl-L-alanine (UMA).</text>
</comment>